<organism evidence="2 3">
    <name type="scientific">Bifidobacterium animalis subsp. lactis</name>
    <name type="common">Bifidobacterium lactis</name>
    <dbReference type="NCBI Taxonomy" id="302911"/>
    <lineage>
        <taxon>Bacteria</taxon>
        <taxon>Bacillati</taxon>
        <taxon>Actinomycetota</taxon>
        <taxon>Actinomycetes</taxon>
        <taxon>Bifidobacteriales</taxon>
        <taxon>Bifidobacteriaceae</taxon>
        <taxon>Bifidobacterium</taxon>
    </lineage>
</organism>
<dbReference type="SMART" id="SM00954">
    <property type="entry name" value="RelA_SpoT"/>
    <property type="match status" value="1"/>
</dbReference>
<evidence type="ECO:0000313" key="2">
    <source>
        <dbReference type="EMBL" id="RYM93474.1"/>
    </source>
</evidence>
<reference evidence="2 3" key="1">
    <citation type="journal article" date="2019" name="Appl. Environ. Microbiol.">
        <title>Dissecting the evolutionary development of the Bifidobacterium animalis species through comparative genomics analyses.</title>
        <authorList>
            <person name="Lugli G.A."/>
            <person name="Mancino W."/>
            <person name="Milani C."/>
            <person name="Duranti S."/>
            <person name="Mancabelli L."/>
            <person name="Napoli S."/>
            <person name="Mangifesta M."/>
            <person name="Viappiani A."/>
            <person name="Anzalone R."/>
            <person name="Longhi G."/>
            <person name="van Sinderen D."/>
            <person name="Ventura M."/>
            <person name="Turroni F."/>
        </authorList>
    </citation>
    <scope>NUCLEOTIDE SEQUENCE [LARGE SCALE GENOMIC DNA]</scope>
    <source>
        <strain evidence="2 3">2011B</strain>
    </source>
</reference>
<proteinExistence type="predicted"/>
<name>A0A8B3RH52_BIFAN</name>
<comment type="caution">
    <text evidence="2">The sequence shown here is derived from an EMBL/GenBank/DDBJ whole genome shotgun (WGS) entry which is preliminary data.</text>
</comment>
<gene>
    <name evidence="2" type="ORF">PG2011B_1422</name>
</gene>
<dbReference type="PANTHER" id="PTHR47837:SF1">
    <property type="entry name" value="GTP PYROPHOSPHOKINASE YJBM"/>
    <property type="match status" value="1"/>
</dbReference>
<dbReference type="SUPFAM" id="SSF81301">
    <property type="entry name" value="Nucleotidyltransferase"/>
    <property type="match status" value="1"/>
</dbReference>
<evidence type="ECO:0000313" key="3">
    <source>
        <dbReference type="Proteomes" id="UP000293613"/>
    </source>
</evidence>
<dbReference type="GO" id="GO:0015969">
    <property type="term" value="P:guanosine tetraphosphate metabolic process"/>
    <property type="evidence" value="ECO:0007669"/>
    <property type="project" value="InterPro"/>
</dbReference>
<evidence type="ECO:0000259" key="1">
    <source>
        <dbReference type="SMART" id="SM00954"/>
    </source>
</evidence>
<dbReference type="Gene3D" id="3.30.460.10">
    <property type="entry name" value="Beta Polymerase, domain 2"/>
    <property type="match status" value="1"/>
</dbReference>
<dbReference type="EMBL" id="RSCO01000032">
    <property type="protein sequence ID" value="RYM93474.1"/>
    <property type="molecule type" value="Genomic_DNA"/>
</dbReference>
<dbReference type="InterPro" id="IPR007685">
    <property type="entry name" value="RelA_SpoT"/>
</dbReference>
<dbReference type="InterPro" id="IPR052366">
    <property type="entry name" value="GTP_Pyrophosphokinase"/>
</dbReference>
<dbReference type="Pfam" id="PF04607">
    <property type="entry name" value="RelA_SpoT"/>
    <property type="match status" value="1"/>
</dbReference>
<protein>
    <submittedName>
        <fullName evidence="2">RelA/SpoT domain-containing protein</fullName>
    </submittedName>
</protein>
<dbReference type="AlphaFoldDB" id="A0A8B3RH52"/>
<dbReference type="PANTHER" id="PTHR47837">
    <property type="entry name" value="GTP PYROPHOSPHOKINASE YJBM"/>
    <property type="match status" value="1"/>
</dbReference>
<dbReference type="Proteomes" id="UP000293613">
    <property type="component" value="Unassembled WGS sequence"/>
</dbReference>
<dbReference type="InterPro" id="IPR043519">
    <property type="entry name" value="NT_sf"/>
</dbReference>
<sequence>MQWRNQHFAPTQQCFRQILDAIDDIDGAVATFRLKRLISIENKLRRANSDFKLGALDDIGGCRVILDSIDQVEQVKNALTKRFSLKNGNKIKDYIQQPQTSGYRSCHLFAKMDATDGLDCSYRVEIQIRTCIEHAWATAVEGIGELYNGDYKSPEKETITGEADLERRQFLKIISSLFALEEGTPQVPGLELSRPELIRKLRYLPAVNSLLYGLEQSANDVKISEPLSDTLATGNDLFLLKFNTSEQLTDIEAFSLGHIDDALDRYNYYEKLIDNTQQTLGGTPFDNVVLTYARNPDQLKLAYPNYSANLSMFLEKVTNYFDEDISIL</sequence>
<accession>A0A8B3RH52</accession>
<dbReference type="CDD" id="cd05399">
    <property type="entry name" value="NT_Rel-Spo_like"/>
    <property type="match status" value="1"/>
</dbReference>
<feature type="domain" description="RelA/SpoT" evidence="1">
    <location>
        <begin position="32"/>
        <end position="151"/>
    </location>
</feature>